<feature type="region of interest" description="Disordered" evidence="1">
    <location>
        <begin position="145"/>
        <end position="265"/>
    </location>
</feature>
<feature type="compositionally biased region" description="Basic and acidic residues" evidence="1">
    <location>
        <begin position="254"/>
        <end position="265"/>
    </location>
</feature>
<feature type="compositionally biased region" description="Low complexity" evidence="1">
    <location>
        <begin position="187"/>
        <end position="201"/>
    </location>
</feature>
<keyword evidence="2" id="KW-1133">Transmembrane helix</keyword>
<organism evidence="3 4">
    <name type="scientific">Actinomadura fulvescens</name>
    <dbReference type="NCBI Taxonomy" id="46160"/>
    <lineage>
        <taxon>Bacteria</taxon>
        <taxon>Bacillati</taxon>
        <taxon>Actinomycetota</taxon>
        <taxon>Actinomycetes</taxon>
        <taxon>Streptosporangiales</taxon>
        <taxon>Thermomonosporaceae</taxon>
        <taxon>Actinomadura</taxon>
    </lineage>
</organism>
<evidence type="ECO:0000256" key="1">
    <source>
        <dbReference type="SAM" id="MobiDB-lite"/>
    </source>
</evidence>
<evidence type="ECO:0000256" key="2">
    <source>
        <dbReference type="SAM" id="Phobius"/>
    </source>
</evidence>
<feature type="transmembrane region" description="Helical" evidence="2">
    <location>
        <begin position="112"/>
        <end position="134"/>
    </location>
</feature>
<keyword evidence="2" id="KW-0812">Transmembrane</keyword>
<feature type="transmembrane region" description="Helical" evidence="2">
    <location>
        <begin position="49"/>
        <end position="67"/>
    </location>
</feature>
<accession>A0ABN3QE17</accession>
<feature type="compositionally biased region" description="Pro residues" evidence="1">
    <location>
        <begin position="202"/>
        <end position="216"/>
    </location>
</feature>
<evidence type="ECO:0000313" key="3">
    <source>
        <dbReference type="EMBL" id="GAA2624001.1"/>
    </source>
</evidence>
<dbReference type="Proteomes" id="UP001501509">
    <property type="component" value="Unassembled WGS sequence"/>
</dbReference>
<comment type="caution">
    <text evidence="3">The sequence shown here is derived from an EMBL/GenBank/DDBJ whole genome shotgun (WGS) entry which is preliminary data.</text>
</comment>
<dbReference type="RefSeq" id="WP_344546806.1">
    <property type="nucleotide sequence ID" value="NZ_BAAATD010000011.1"/>
</dbReference>
<gene>
    <name evidence="3" type="ORF">GCM10010411_70450</name>
</gene>
<feature type="transmembrane region" description="Helical" evidence="2">
    <location>
        <begin position="74"/>
        <end position="92"/>
    </location>
</feature>
<keyword evidence="4" id="KW-1185">Reference proteome</keyword>
<proteinExistence type="predicted"/>
<feature type="transmembrane region" description="Helical" evidence="2">
    <location>
        <begin position="9"/>
        <end position="29"/>
    </location>
</feature>
<sequence length="265" mass="26969">MSNGARHGLGVLAGVIATPLVGAGLALGFERLEEHRRHYVQFASTTSTGLVAGAVLALTAVVVAVLVASRLSPLASLIPGVAFAAYGVVWLLKPIWASDKVDVLPDRYTSPVMTMSLLGVPFLVGVVLLAGSLVPSRWRSRAHAAAAPQHLAGPPPGMPGAPRPMYGREQQQQYGHGPGAVPPPYGQPQSPGASPSASRSPSPSPSPSASPGPGGYPVPGSSQAPPPPPPPAKPSQGSPSSSDDEPGEWTRMYGGDDLRDGGGSR</sequence>
<name>A0ABN3QE17_9ACTN</name>
<evidence type="ECO:0000313" key="4">
    <source>
        <dbReference type="Proteomes" id="UP001501509"/>
    </source>
</evidence>
<feature type="compositionally biased region" description="Pro residues" evidence="1">
    <location>
        <begin position="153"/>
        <end position="162"/>
    </location>
</feature>
<keyword evidence="2" id="KW-0472">Membrane</keyword>
<feature type="compositionally biased region" description="Pro residues" evidence="1">
    <location>
        <begin position="224"/>
        <end position="233"/>
    </location>
</feature>
<protein>
    <submittedName>
        <fullName evidence="3">Uncharacterized protein</fullName>
    </submittedName>
</protein>
<dbReference type="EMBL" id="BAAATD010000011">
    <property type="protein sequence ID" value="GAA2624001.1"/>
    <property type="molecule type" value="Genomic_DNA"/>
</dbReference>
<reference evidence="3 4" key="1">
    <citation type="journal article" date="2019" name="Int. J. Syst. Evol. Microbiol.">
        <title>The Global Catalogue of Microorganisms (GCM) 10K type strain sequencing project: providing services to taxonomists for standard genome sequencing and annotation.</title>
        <authorList>
            <consortium name="The Broad Institute Genomics Platform"/>
            <consortium name="The Broad Institute Genome Sequencing Center for Infectious Disease"/>
            <person name="Wu L."/>
            <person name="Ma J."/>
        </authorList>
    </citation>
    <scope>NUCLEOTIDE SEQUENCE [LARGE SCALE GENOMIC DNA]</scope>
    <source>
        <strain evidence="3 4">JCM 6833</strain>
    </source>
</reference>